<feature type="domain" description="N-acetyltransferase" evidence="1">
    <location>
        <begin position="10"/>
        <end position="154"/>
    </location>
</feature>
<evidence type="ECO:0000313" key="2">
    <source>
        <dbReference type="EMBL" id="PYC48484.1"/>
    </source>
</evidence>
<comment type="caution">
    <text evidence="2">The sequence shown here is derived from an EMBL/GenBank/DDBJ whole genome shotgun (WGS) entry which is preliminary data.</text>
</comment>
<dbReference type="GO" id="GO:0016747">
    <property type="term" value="F:acyltransferase activity, transferring groups other than amino-acyl groups"/>
    <property type="evidence" value="ECO:0007669"/>
    <property type="project" value="InterPro"/>
</dbReference>
<dbReference type="Gene3D" id="3.40.630.30">
    <property type="match status" value="1"/>
</dbReference>
<organism evidence="2 3">
    <name type="scientific">Litorivita pollutaquae</name>
    <dbReference type="NCBI Taxonomy" id="2200892"/>
    <lineage>
        <taxon>Bacteria</taxon>
        <taxon>Pseudomonadati</taxon>
        <taxon>Pseudomonadota</taxon>
        <taxon>Alphaproteobacteria</taxon>
        <taxon>Rhodobacterales</taxon>
        <taxon>Paracoccaceae</taxon>
        <taxon>Litorivita</taxon>
    </lineage>
</organism>
<keyword evidence="3" id="KW-1185">Reference proteome</keyword>
<dbReference type="CDD" id="cd04301">
    <property type="entry name" value="NAT_SF"/>
    <property type="match status" value="1"/>
</dbReference>
<dbReference type="EMBL" id="QFVT01000003">
    <property type="protein sequence ID" value="PYC48484.1"/>
    <property type="molecule type" value="Genomic_DNA"/>
</dbReference>
<dbReference type="InterPro" id="IPR000182">
    <property type="entry name" value="GNAT_dom"/>
</dbReference>
<dbReference type="SUPFAM" id="SSF55729">
    <property type="entry name" value="Acyl-CoA N-acyltransferases (Nat)"/>
    <property type="match status" value="1"/>
</dbReference>
<evidence type="ECO:0000313" key="3">
    <source>
        <dbReference type="Proteomes" id="UP000248012"/>
    </source>
</evidence>
<keyword evidence="2" id="KW-0808">Transferase</keyword>
<proteinExistence type="predicted"/>
<evidence type="ECO:0000259" key="1">
    <source>
        <dbReference type="PROSITE" id="PS51186"/>
    </source>
</evidence>
<protein>
    <submittedName>
        <fullName evidence="2">N-acetyltransferase</fullName>
    </submittedName>
</protein>
<sequence length="164" mass="19084">MHLPRLLPDLQFDRLGPSQSDFCYSYEIKRAAMAPHVAPHWGWDEDVQREIHRGHYATKPFYAIRRHEKNIGALSFHLRATDIRLGEFYLHPQWHNQGIGSRILAHCLGVADNMGLPVRLEYLRWNPVGRLYARFGFHEVGRSDIHIQMQRPAPAHGVHPARRS</sequence>
<dbReference type="OrthoDB" id="9797417at2"/>
<name>A0A2V4N0W6_9RHOB</name>
<reference evidence="2 3" key="1">
    <citation type="submission" date="2018-05" db="EMBL/GenBank/DDBJ databases">
        <title>Oceanovita maritima gen. nov., sp. nov., a marine bacterium in the family Rhodobacteraceae isolated from surface seawater of Lundu port Xiamen, China.</title>
        <authorList>
            <person name="Hetharua B.H."/>
            <person name="Min D."/>
            <person name="Liao H."/>
            <person name="Tian Y."/>
        </authorList>
    </citation>
    <scope>NUCLEOTIDE SEQUENCE [LARGE SCALE GENOMIC DNA]</scope>
    <source>
        <strain evidence="2 3">FSX-11</strain>
    </source>
</reference>
<dbReference type="InterPro" id="IPR016181">
    <property type="entry name" value="Acyl_CoA_acyltransferase"/>
</dbReference>
<dbReference type="PROSITE" id="PS51186">
    <property type="entry name" value="GNAT"/>
    <property type="match status" value="1"/>
</dbReference>
<dbReference type="Pfam" id="PF13508">
    <property type="entry name" value="Acetyltransf_7"/>
    <property type="match status" value="1"/>
</dbReference>
<dbReference type="AlphaFoldDB" id="A0A2V4N0W6"/>
<gene>
    <name evidence="2" type="ORF">DI396_05800</name>
</gene>
<accession>A0A2V4N0W6</accession>
<dbReference type="Proteomes" id="UP000248012">
    <property type="component" value="Unassembled WGS sequence"/>
</dbReference>